<feature type="transmembrane region" description="Helical" evidence="8">
    <location>
        <begin position="120"/>
        <end position="140"/>
    </location>
</feature>
<protein>
    <recommendedName>
        <fullName evidence="11">Glycosyltransferase RgtA/B/C/D-like domain-containing protein</fullName>
    </recommendedName>
</protein>
<dbReference type="Proteomes" id="UP000319976">
    <property type="component" value="Chromosome"/>
</dbReference>
<feature type="transmembrane region" description="Helical" evidence="8">
    <location>
        <begin position="20"/>
        <end position="38"/>
    </location>
</feature>
<dbReference type="GO" id="GO:0009103">
    <property type="term" value="P:lipopolysaccharide biosynthetic process"/>
    <property type="evidence" value="ECO:0007669"/>
    <property type="project" value="UniProtKB-ARBA"/>
</dbReference>
<evidence type="ECO:0000313" key="10">
    <source>
        <dbReference type="Proteomes" id="UP000319976"/>
    </source>
</evidence>
<feature type="transmembrane region" description="Helical" evidence="8">
    <location>
        <begin position="235"/>
        <end position="254"/>
    </location>
</feature>
<name>A0A517T3V4_9PLAN</name>
<keyword evidence="4" id="KW-0808">Transferase</keyword>
<reference evidence="9 10" key="1">
    <citation type="submission" date="2019-02" db="EMBL/GenBank/DDBJ databases">
        <title>Deep-cultivation of Planctomycetes and their phenomic and genomic characterization uncovers novel biology.</title>
        <authorList>
            <person name="Wiegand S."/>
            <person name="Jogler M."/>
            <person name="Boedeker C."/>
            <person name="Pinto D."/>
            <person name="Vollmers J."/>
            <person name="Rivas-Marin E."/>
            <person name="Kohn T."/>
            <person name="Peeters S.H."/>
            <person name="Heuer A."/>
            <person name="Rast P."/>
            <person name="Oberbeckmann S."/>
            <person name="Bunk B."/>
            <person name="Jeske O."/>
            <person name="Meyerdierks A."/>
            <person name="Storesund J.E."/>
            <person name="Kallscheuer N."/>
            <person name="Luecker S."/>
            <person name="Lage O.M."/>
            <person name="Pohl T."/>
            <person name="Merkel B.J."/>
            <person name="Hornburger P."/>
            <person name="Mueller R.-W."/>
            <person name="Bruemmer F."/>
            <person name="Labrenz M."/>
            <person name="Spormann A.M."/>
            <person name="Op den Camp H."/>
            <person name="Overmann J."/>
            <person name="Amann R."/>
            <person name="Jetten M.S.M."/>
            <person name="Mascher T."/>
            <person name="Medema M.H."/>
            <person name="Devos D.P."/>
            <person name="Kaster A.-K."/>
            <person name="Ovreas L."/>
            <person name="Rohde M."/>
            <person name="Galperin M.Y."/>
            <person name="Jogler C."/>
        </authorList>
    </citation>
    <scope>NUCLEOTIDE SEQUENCE [LARGE SCALE GENOMIC DNA]</scope>
    <source>
        <strain evidence="9 10">V22</strain>
    </source>
</reference>
<dbReference type="GO" id="GO:0016763">
    <property type="term" value="F:pentosyltransferase activity"/>
    <property type="evidence" value="ECO:0007669"/>
    <property type="project" value="TreeGrafter"/>
</dbReference>
<keyword evidence="10" id="KW-1185">Reference proteome</keyword>
<feature type="transmembrane region" description="Helical" evidence="8">
    <location>
        <begin position="569"/>
        <end position="590"/>
    </location>
</feature>
<evidence type="ECO:0000256" key="3">
    <source>
        <dbReference type="ARBA" id="ARBA00022676"/>
    </source>
</evidence>
<keyword evidence="6 8" id="KW-1133">Transmembrane helix</keyword>
<dbReference type="PANTHER" id="PTHR33908">
    <property type="entry name" value="MANNOSYLTRANSFERASE YKCB-RELATED"/>
    <property type="match status" value="1"/>
</dbReference>
<sequence length="779" mass="87098">MANKKQASPTAQETSRPLPLVPILSVCWLVIFFVLYFTTTLGDTRGELTRLQILFEVPNLLWNNLFPLPVEYDSGWTYLPQRFDLLCFATLIWIAAYSAGTLICRCLIRQYQLSTAEHICFSMGTGLAALSLLTLVLGLIGLLSRVLVLILFAVIVAAAGFVAWRDGHFKARKNKTSELSNGWLRFAFITCGLFLLPAVLGSMLPSIDFDVKEYHLGGPKEYFLNGYISMLPHNVYTSFPFLAEMLSLLGMVLADDWWRGALVGKLVLMSFGPITALAVYAVGARLYSPFVGLWGAVFYLATPWAYRISVIAYVEGALSCYLTLTTLAIVVWWQEWGRHTAESSSEIESSKTDETPHPPFGHLLPREKDWMTLFIGLLAGCGIACKYPGLVQVAFPAGVLLVGLCYWRNRSAISVQQLVMTVVLFSLGVLITFGPWALKNLMETGNPVYPLVYSLMGGADWDAALDAKWKSAHSPPHHHLMAVMNDLQSIALGSTWQTCTAFLFLPLACLWTGEKKRASIFLLGGVLYLFLAWWVLTHRIDRFWVPMMPLVTILSAAGAVWVWDHLSRYAVICILAIVLPFNLAVVTSGLCGPNYFLADLAAAKEMAASTAPGIQKMNELLPEGSKVLLVGEAQIFDAEFPLDYNTVFDQSIFEKWTGEIILGEPLEKWPLRSAEEIRETFQRNGITHVYVNWVEILRYRTTYGYTPYVTPERFEELQRLGILDQPLPLTETPLMGLSEAERKEAEQLLPKLIRGRGKSRWLTSGLLYPVKEQSLPAEN</sequence>
<keyword evidence="2" id="KW-1003">Cell membrane</keyword>
<organism evidence="9 10">
    <name type="scientific">Calycomorphotria hydatis</name>
    <dbReference type="NCBI Taxonomy" id="2528027"/>
    <lineage>
        <taxon>Bacteria</taxon>
        <taxon>Pseudomonadati</taxon>
        <taxon>Planctomycetota</taxon>
        <taxon>Planctomycetia</taxon>
        <taxon>Planctomycetales</taxon>
        <taxon>Planctomycetaceae</taxon>
        <taxon>Calycomorphotria</taxon>
    </lineage>
</organism>
<proteinExistence type="predicted"/>
<feature type="transmembrane region" description="Helical" evidence="8">
    <location>
        <begin position="490"/>
        <end position="511"/>
    </location>
</feature>
<keyword evidence="7 8" id="KW-0472">Membrane</keyword>
<dbReference type="AlphaFoldDB" id="A0A517T3V4"/>
<evidence type="ECO:0000256" key="8">
    <source>
        <dbReference type="SAM" id="Phobius"/>
    </source>
</evidence>
<dbReference type="RefSeq" id="WP_145259056.1">
    <property type="nucleotide sequence ID" value="NZ_CP036316.1"/>
</dbReference>
<feature type="transmembrane region" description="Helical" evidence="8">
    <location>
        <begin position="146"/>
        <end position="164"/>
    </location>
</feature>
<feature type="transmembrane region" description="Helical" evidence="8">
    <location>
        <begin position="266"/>
        <end position="283"/>
    </location>
</feature>
<dbReference type="OrthoDB" id="9785476at2"/>
<feature type="transmembrane region" description="Helical" evidence="8">
    <location>
        <begin position="543"/>
        <end position="562"/>
    </location>
</feature>
<feature type="transmembrane region" description="Helical" evidence="8">
    <location>
        <begin position="83"/>
        <end position="108"/>
    </location>
</feature>
<feature type="transmembrane region" description="Helical" evidence="8">
    <location>
        <begin position="373"/>
        <end position="406"/>
    </location>
</feature>
<evidence type="ECO:0000313" key="9">
    <source>
        <dbReference type="EMBL" id="QDT63049.1"/>
    </source>
</evidence>
<feature type="transmembrane region" description="Helical" evidence="8">
    <location>
        <begin position="418"/>
        <end position="438"/>
    </location>
</feature>
<dbReference type="KEGG" id="chya:V22_02480"/>
<dbReference type="PANTHER" id="PTHR33908:SF11">
    <property type="entry name" value="MEMBRANE PROTEIN"/>
    <property type="match status" value="1"/>
</dbReference>
<accession>A0A517T3V4</accession>
<keyword evidence="5 8" id="KW-0812">Transmembrane</keyword>
<gene>
    <name evidence="9" type="ORF">V22_02480</name>
</gene>
<comment type="subcellular location">
    <subcellularLocation>
        <location evidence="1">Cell membrane</location>
        <topology evidence="1">Multi-pass membrane protein</topology>
    </subcellularLocation>
</comment>
<feature type="transmembrane region" description="Helical" evidence="8">
    <location>
        <begin position="184"/>
        <end position="204"/>
    </location>
</feature>
<feature type="transmembrane region" description="Helical" evidence="8">
    <location>
        <begin position="518"/>
        <end position="537"/>
    </location>
</feature>
<dbReference type="EMBL" id="CP036316">
    <property type="protein sequence ID" value="QDT63049.1"/>
    <property type="molecule type" value="Genomic_DNA"/>
</dbReference>
<evidence type="ECO:0000256" key="2">
    <source>
        <dbReference type="ARBA" id="ARBA00022475"/>
    </source>
</evidence>
<evidence type="ECO:0000256" key="7">
    <source>
        <dbReference type="ARBA" id="ARBA00023136"/>
    </source>
</evidence>
<feature type="transmembrane region" description="Helical" evidence="8">
    <location>
        <begin position="313"/>
        <end position="333"/>
    </location>
</feature>
<evidence type="ECO:0000256" key="4">
    <source>
        <dbReference type="ARBA" id="ARBA00022679"/>
    </source>
</evidence>
<dbReference type="GO" id="GO:0005886">
    <property type="term" value="C:plasma membrane"/>
    <property type="evidence" value="ECO:0007669"/>
    <property type="project" value="UniProtKB-SubCell"/>
</dbReference>
<evidence type="ECO:0000256" key="5">
    <source>
        <dbReference type="ARBA" id="ARBA00022692"/>
    </source>
</evidence>
<dbReference type="InterPro" id="IPR050297">
    <property type="entry name" value="LipidA_mod_glycosyltrf_83"/>
</dbReference>
<evidence type="ECO:0000256" key="6">
    <source>
        <dbReference type="ARBA" id="ARBA00022989"/>
    </source>
</evidence>
<feature type="transmembrane region" description="Helical" evidence="8">
    <location>
        <begin position="289"/>
        <end position="306"/>
    </location>
</feature>
<evidence type="ECO:0000256" key="1">
    <source>
        <dbReference type="ARBA" id="ARBA00004651"/>
    </source>
</evidence>
<evidence type="ECO:0008006" key="11">
    <source>
        <dbReference type="Google" id="ProtNLM"/>
    </source>
</evidence>
<keyword evidence="3" id="KW-0328">Glycosyltransferase</keyword>